<feature type="transmembrane region" description="Helical" evidence="1">
    <location>
        <begin position="66"/>
        <end position="85"/>
    </location>
</feature>
<dbReference type="Proteomes" id="UP000017746">
    <property type="component" value="Chromosome"/>
</dbReference>
<keyword evidence="1" id="KW-1133">Transmembrane helix</keyword>
<proteinExistence type="predicted"/>
<sequence length="128" mass="13188">MLAVLTAMLVNQVIYTIGRAVGGTFEFTAAGRPAEVFAITVAGFSAVPMLLGLLAVALLAPRFGWVTWAALIVGPVLAIATIFVMTLPADFDTASKVALSLCHLTLAPIIIVAVRALDRGTTLAPAPA</sequence>
<evidence type="ECO:0000313" key="3">
    <source>
        <dbReference type="Proteomes" id="UP000017746"/>
    </source>
</evidence>
<dbReference type="KEGG" id="afs:AFR_03550"/>
<accession>U5VQB3</accession>
<keyword evidence="1" id="KW-0812">Transmembrane</keyword>
<dbReference type="Pfam" id="PF19545">
    <property type="entry name" value="DUF6069"/>
    <property type="match status" value="1"/>
</dbReference>
<dbReference type="PATRIC" id="fig|1246995.3.peg.714"/>
<feature type="transmembrane region" description="Helical" evidence="1">
    <location>
        <begin position="97"/>
        <end position="117"/>
    </location>
</feature>
<gene>
    <name evidence="2" type="ORF">AFR_03550</name>
</gene>
<dbReference type="HOGENOM" id="CLU_144810_0_0_11"/>
<evidence type="ECO:0000256" key="1">
    <source>
        <dbReference type="SAM" id="Phobius"/>
    </source>
</evidence>
<dbReference type="EMBL" id="CP006272">
    <property type="protein sequence ID" value="AGZ38999.1"/>
    <property type="molecule type" value="Genomic_DNA"/>
</dbReference>
<evidence type="ECO:0000313" key="2">
    <source>
        <dbReference type="EMBL" id="AGZ38999.1"/>
    </source>
</evidence>
<protein>
    <submittedName>
        <fullName evidence="2">Uncharacterized protein</fullName>
    </submittedName>
</protein>
<dbReference type="AlphaFoldDB" id="U5VQB3"/>
<organism evidence="2 3">
    <name type="scientific">Actinoplanes friuliensis DSM 7358</name>
    <dbReference type="NCBI Taxonomy" id="1246995"/>
    <lineage>
        <taxon>Bacteria</taxon>
        <taxon>Bacillati</taxon>
        <taxon>Actinomycetota</taxon>
        <taxon>Actinomycetes</taxon>
        <taxon>Micromonosporales</taxon>
        <taxon>Micromonosporaceae</taxon>
        <taxon>Actinoplanes</taxon>
    </lineage>
</organism>
<feature type="transmembrane region" description="Helical" evidence="1">
    <location>
        <begin position="38"/>
        <end position="59"/>
    </location>
</feature>
<name>U5VQB3_9ACTN</name>
<dbReference type="eggNOG" id="ENOG502ZHKD">
    <property type="taxonomic scope" value="Bacteria"/>
</dbReference>
<keyword evidence="3" id="KW-1185">Reference proteome</keyword>
<dbReference type="InterPro" id="IPR045713">
    <property type="entry name" value="DUF6069"/>
</dbReference>
<reference evidence="2 3" key="1">
    <citation type="journal article" date="2014" name="J. Biotechnol.">
        <title>Complete genome sequence of the actinobacterium Actinoplanes friuliensis HAG 010964, producer of the lipopeptide antibiotic friulimycin.</title>
        <authorList>
            <person name="Ruckert C."/>
            <person name="Szczepanowski R."/>
            <person name="Albersmeier A."/>
            <person name="Goesmann A."/>
            <person name="Fischer N."/>
            <person name="Steinkamper A."/>
            <person name="Puhler A."/>
            <person name="Biener R."/>
            <person name="Schwartz D."/>
            <person name="Kalinowski J."/>
        </authorList>
    </citation>
    <scope>NUCLEOTIDE SEQUENCE [LARGE SCALE GENOMIC DNA]</scope>
    <source>
        <strain evidence="2 3">DSM 7358</strain>
    </source>
</reference>
<keyword evidence="1" id="KW-0472">Membrane</keyword>
<dbReference type="STRING" id="1246995.AFR_03550"/>